<feature type="compositionally biased region" description="Polar residues" evidence="3">
    <location>
        <begin position="1182"/>
        <end position="1192"/>
    </location>
</feature>
<accession>A0A6A6HWU2</accession>
<keyword evidence="7" id="KW-1185">Reference proteome</keyword>
<dbReference type="Proteomes" id="UP000800094">
    <property type="component" value="Unassembled WGS sequence"/>
</dbReference>
<feature type="region of interest" description="Disordered" evidence="3">
    <location>
        <begin position="1101"/>
        <end position="1192"/>
    </location>
</feature>
<evidence type="ECO:0000256" key="1">
    <source>
        <dbReference type="ARBA" id="ARBA00007920"/>
    </source>
</evidence>
<dbReference type="OrthoDB" id="427518at2759"/>
<dbReference type="Pfam" id="PF24883">
    <property type="entry name" value="NPHP3_N"/>
    <property type="match status" value="1"/>
</dbReference>
<dbReference type="InterPro" id="IPR007751">
    <property type="entry name" value="DUF676_lipase-like"/>
</dbReference>
<dbReference type="SUPFAM" id="SSF53474">
    <property type="entry name" value="alpha/beta-Hydrolases"/>
    <property type="match status" value="1"/>
</dbReference>
<evidence type="ECO:0000256" key="2">
    <source>
        <dbReference type="ARBA" id="ARBA00022737"/>
    </source>
</evidence>
<evidence type="ECO:0000259" key="5">
    <source>
        <dbReference type="Pfam" id="PF24883"/>
    </source>
</evidence>
<dbReference type="PANTHER" id="PTHR10039:SF5">
    <property type="entry name" value="NACHT DOMAIN-CONTAINING PROTEIN"/>
    <property type="match status" value="1"/>
</dbReference>
<organism evidence="6 7">
    <name type="scientific">Trematosphaeria pertusa</name>
    <dbReference type="NCBI Taxonomy" id="390896"/>
    <lineage>
        <taxon>Eukaryota</taxon>
        <taxon>Fungi</taxon>
        <taxon>Dikarya</taxon>
        <taxon>Ascomycota</taxon>
        <taxon>Pezizomycotina</taxon>
        <taxon>Dothideomycetes</taxon>
        <taxon>Pleosporomycetidae</taxon>
        <taxon>Pleosporales</taxon>
        <taxon>Massarineae</taxon>
        <taxon>Trematosphaeriaceae</taxon>
        <taxon>Trematosphaeria</taxon>
    </lineage>
</organism>
<dbReference type="EMBL" id="ML987207">
    <property type="protein sequence ID" value="KAF2242546.1"/>
    <property type="molecule type" value="Genomic_DNA"/>
</dbReference>
<dbReference type="Pfam" id="PF05057">
    <property type="entry name" value="DUF676"/>
    <property type="match status" value="1"/>
</dbReference>
<evidence type="ECO:0000256" key="3">
    <source>
        <dbReference type="SAM" id="MobiDB-lite"/>
    </source>
</evidence>
<feature type="domain" description="DUF676" evidence="4">
    <location>
        <begin position="31"/>
        <end position="179"/>
    </location>
</feature>
<name>A0A6A6HWU2_9PLEO</name>
<dbReference type="AlphaFoldDB" id="A0A6A6HWU2"/>
<evidence type="ECO:0000313" key="6">
    <source>
        <dbReference type="EMBL" id="KAF2242546.1"/>
    </source>
</evidence>
<dbReference type="InterPro" id="IPR056884">
    <property type="entry name" value="NPHP3-like_N"/>
</dbReference>
<dbReference type="InterPro" id="IPR029058">
    <property type="entry name" value="AB_hydrolase_fold"/>
</dbReference>
<feature type="compositionally biased region" description="Low complexity" evidence="3">
    <location>
        <begin position="1152"/>
        <end position="1162"/>
    </location>
</feature>
<dbReference type="GeneID" id="54585643"/>
<feature type="compositionally biased region" description="Polar residues" evidence="3">
    <location>
        <begin position="1114"/>
        <end position="1130"/>
    </location>
</feature>
<evidence type="ECO:0000259" key="4">
    <source>
        <dbReference type="Pfam" id="PF05057"/>
    </source>
</evidence>
<feature type="domain" description="Nephrocystin 3-like N-terminal" evidence="5">
    <location>
        <begin position="334"/>
        <end position="531"/>
    </location>
</feature>
<reference evidence="6" key="1">
    <citation type="journal article" date="2020" name="Stud. Mycol.">
        <title>101 Dothideomycetes genomes: a test case for predicting lifestyles and emergence of pathogens.</title>
        <authorList>
            <person name="Haridas S."/>
            <person name="Albert R."/>
            <person name="Binder M."/>
            <person name="Bloem J."/>
            <person name="Labutti K."/>
            <person name="Salamov A."/>
            <person name="Andreopoulos B."/>
            <person name="Baker S."/>
            <person name="Barry K."/>
            <person name="Bills G."/>
            <person name="Bluhm B."/>
            <person name="Cannon C."/>
            <person name="Castanera R."/>
            <person name="Culley D."/>
            <person name="Daum C."/>
            <person name="Ezra D."/>
            <person name="Gonzalez J."/>
            <person name="Henrissat B."/>
            <person name="Kuo A."/>
            <person name="Liang C."/>
            <person name="Lipzen A."/>
            <person name="Lutzoni F."/>
            <person name="Magnuson J."/>
            <person name="Mondo S."/>
            <person name="Nolan M."/>
            <person name="Ohm R."/>
            <person name="Pangilinan J."/>
            <person name="Park H.-J."/>
            <person name="Ramirez L."/>
            <person name="Alfaro M."/>
            <person name="Sun H."/>
            <person name="Tritt A."/>
            <person name="Yoshinaga Y."/>
            <person name="Zwiers L.-H."/>
            <person name="Turgeon B."/>
            <person name="Goodwin S."/>
            <person name="Spatafora J."/>
            <person name="Crous P."/>
            <person name="Grigoriev I."/>
        </authorList>
    </citation>
    <scope>NUCLEOTIDE SEQUENCE</scope>
    <source>
        <strain evidence="6">CBS 122368</strain>
    </source>
</reference>
<protein>
    <submittedName>
        <fullName evidence="6">Uncharacterized protein</fullName>
    </submittedName>
</protein>
<comment type="similarity">
    <text evidence="1">Belongs to the putative lipase ROG1 family.</text>
</comment>
<dbReference type="Gene3D" id="3.40.50.1820">
    <property type="entry name" value="alpha/beta hydrolase"/>
    <property type="match status" value="1"/>
</dbReference>
<proteinExistence type="inferred from homology"/>
<evidence type="ECO:0000313" key="7">
    <source>
        <dbReference type="Proteomes" id="UP000800094"/>
    </source>
</evidence>
<keyword evidence="2" id="KW-0677">Repeat</keyword>
<dbReference type="PANTHER" id="PTHR10039">
    <property type="entry name" value="AMELOGENIN"/>
    <property type="match status" value="1"/>
</dbReference>
<sequence length="1192" mass="134634">MTEAEPRKECVKVADEGFTVLCDCPEPKADIVLIHGLQGHPKRTWLYEKPSKIPFGSKKETCYWPEELLPKDSPNCRILTYGYDSQVSHFFSGAANQTNILGHARNFVEEFEEQRRTATGRPLVFVAHSLGGLLVKAILRQASNTKPTSTAMRTIQDIYLSIIGTIFLGTPHRGSDYTDLGKTVALAVRALQFDRSTSLLRDLKVDASILDILNSDFLRLHKERDFAVVTFEEGQGLGIPFLAREKVVRSWSAHLGLPDDVEETYVINADHRKMCRFEGPSCPGYGKVKRAIGRCVQRARTYIVEAEFQRALDALHTAETSRRYRQVEAAYEDTYDWIFTDQNLGFARWLQSTDPLYWIRGKPASGKSTLMKLIVDDQRTVEAFDALAKGTSVAAITLTRITCRPTYFFHERGSRLQHTMGGMLREILHSLLDGIPELKPFFRDIYRSARASRPLKSPDVDFEWDEDVTMGLLRNILEQNRVDAAVLIFIDAIDEYSGTPGNYGPVIRFLQMIQRRSANSTFFVKICFSGRPEQIYLDHFSDVPGFYIQDYTRADILNVISSEVQAHPRMARTIQHGSEADQIAVSNLRDSLARLANGVFLWVRLVLEDLLNEYTDGASLQELNDHLNQVPPDLERYYDYILAKMSAKNIKPEYAKERETMLEILRAADGSLSLVQFFAALRLAPIRDLRSYHLALPGNLDEASRLLKSRCGSLLELQSNESTDKVTIALCPPDLRMAEYSVQFLHQSVKTWSTNRSPHRSTAENGHTHILKSIAYAAMVEAPEFDKQTSHEFVRRISLVEETTHRSSFWILCQAPAFYPNGWRFREYSGRTTSPSISKLAALAGAVLLLEESLQHEKLEDRMDFCLYCHWFQMLKEELEYNPQIASILLKGLPPNDVCRVWQSLLAVGNLNLTTGFESRAIAIAVNILWIAHCEGINPDTSFELSYESGPTTFLHEIAREEHRSYFAIPIVETVLCWGGEVNVVDGRSRTILDVALESLHNLLNAQSCRIFDADHLDIYIKRHHNLCVFLLDHGAKASGQPINGPTEEDVQLFNGYSQQSGLWFDVRLLNPPLLPQKQEGWLQRLLPKFGNFVLWHRHENDSSKQTDQQSTSGTHPTRDGSNSTPQARLSDSDLNDTTESVADSDVDDTAESTASSASQDTWTSTRDFGAEPIIEEPREQCSGSSLAGSVD</sequence>
<gene>
    <name evidence="6" type="ORF">BU26DRAFT_555288</name>
</gene>
<dbReference type="RefSeq" id="XP_033677550.1">
    <property type="nucleotide sequence ID" value="XM_033832313.1"/>
</dbReference>